<reference evidence="8 9" key="1">
    <citation type="submission" date="2021-01" db="EMBL/GenBank/DDBJ databases">
        <title>Whole genome shotgun sequence of Plantactinospora endophytica NBRC 110450.</title>
        <authorList>
            <person name="Komaki H."/>
            <person name="Tamura T."/>
        </authorList>
    </citation>
    <scope>NUCLEOTIDE SEQUENCE [LARGE SCALE GENOMIC DNA]</scope>
    <source>
        <strain evidence="8 9">NBRC 110450</strain>
    </source>
</reference>
<dbReference type="Pfam" id="PF00589">
    <property type="entry name" value="Phage_integrase"/>
    <property type="match status" value="1"/>
</dbReference>
<keyword evidence="3" id="KW-0233">DNA recombination</keyword>
<feature type="domain" description="Tyr recombinase" evidence="6">
    <location>
        <begin position="184"/>
        <end position="360"/>
    </location>
</feature>
<keyword evidence="1" id="KW-0229">DNA integration</keyword>
<evidence type="ECO:0000259" key="7">
    <source>
        <dbReference type="PROSITE" id="PS51900"/>
    </source>
</evidence>
<dbReference type="InterPro" id="IPR004107">
    <property type="entry name" value="Integrase_SAM-like_N"/>
</dbReference>
<dbReference type="SUPFAM" id="SSF56349">
    <property type="entry name" value="DNA breaking-rejoining enzymes"/>
    <property type="match status" value="1"/>
</dbReference>
<dbReference type="InterPro" id="IPR050090">
    <property type="entry name" value="Tyrosine_recombinase_XerCD"/>
</dbReference>
<dbReference type="CDD" id="cd00397">
    <property type="entry name" value="DNA_BRE_C"/>
    <property type="match status" value="1"/>
</dbReference>
<evidence type="ECO:0000256" key="5">
    <source>
        <dbReference type="SAM" id="MobiDB-lite"/>
    </source>
</evidence>
<dbReference type="InterPro" id="IPR044068">
    <property type="entry name" value="CB"/>
</dbReference>
<evidence type="ECO:0000313" key="8">
    <source>
        <dbReference type="EMBL" id="GIG86943.1"/>
    </source>
</evidence>
<dbReference type="Gene3D" id="1.10.443.10">
    <property type="entry name" value="Intergrase catalytic core"/>
    <property type="match status" value="1"/>
</dbReference>
<dbReference type="Gene3D" id="1.10.150.130">
    <property type="match status" value="1"/>
</dbReference>
<dbReference type="Pfam" id="PF02899">
    <property type="entry name" value="Phage_int_SAM_1"/>
    <property type="match status" value="1"/>
</dbReference>
<dbReference type="PROSITE" id="PS51900">
    <property type="entry name" value="CB"/>
    <property type="match status" value="1"/>
</dbReference>
<comment type="caution">
    <text evidence="8">The sequence shown here is derived from an EMBL/GenBank/DDBJ whole genome shotgun (WGS) entry which is preliminary data.</text>
</comment>
<name>A0ABQ4DWZ2_9ACTN</name>
<dbReference type="PROSITE" id="PS51898">
    <property type="entry name" value="TYR_RECOMBINASE"/>
    <property type="match status" value="1"/>
</dbReference>
<evidence type="ECO:0000256" key="1">
    <source>
        <dbReference type="ARBA" id="ARBA00022908"/>
    </source>
</evidence>
<dbReference type="InterPro" id="IPR010998">
    <property type="entry name" value="Integrase_recombinase_N"/>
</dbReference>
<feature type="region of interest" description="Disordered" evidence="5">
    <location>
        <begin position="163"/>
        <end position="188"/>
    </location>
</feature>
<keyword evidence="9" id="KW-1185">Reference proteome</keyword>
<dbReference type="InterPro" id="IPR002104">
    <property type="entry name" value="Integrase_catalytic"/>
</dbReference>
<keyword evidence="2 4" id="KW-0238">DNA-binding</keyword>
<dbReference type="InterPro" id="IPR011010">
    <property type="entry name" value="DNA_brk_join_enz"/>
</dbReference>
<evidence type="ECO:0000259" key="6">
    <source>
        <dbReference type="PROSITE" id="PS51898"/>
    </source>
</evidence>
<proteinExistence type="predicted"/>
<evidence type="ECO:0000313" key="9">
    <source>
        <dbReference type="Proteomes" id="UP000646749"/>
    </source>
</evidence>
<accession>A0ABQ4DWZ2</accession>
<protein>
    <submittedName>
        <fullName evidence="8">Integrase</fullName>
    </submittedName>
</protein>
<evidence type="ECO:0000256" key="3">
    <source>
        <dbReference type="ARBA" id="ARBA00023172"/>
    </source>
</evidence>
<dbReference type="InterPro" id="IPR013762">
    <property type="entry name" value="Integrase-like_cat_sf"/>
</dbReference>
<dbReference type="Proteomes" id="UP000646749">
    <property type="component" value="Unassembled WGS sequence"/>
</dbReference>
<evidence type="ECO:0000256" key="4">
    <source>
        <dbReference type="PROSITE-ProRule" id="PRU01248"/>
    </source>
</evidence>
<dbReference type="PANTHER" id="PTHR30349:SF81">
    <property type="entry name" value="TYROSINE RECOMBINASE XERC"/>
    <property type="match status" value="1"/>
</dbReference>
<dbReference type="PANTHER" id="PTHR30349">
    <property type="entry name" value="PHAGE INTEGRASE-RELATED"/>
    <property type="match status" value="1"/>
</dbReference>
<dbReference type="EMBL" id="BONW01000007">
    <property type="protein sequence ID" value="GIG86943.1"/>
    <property type="molecule type" value="Genomic_DNA"/>
</dbReference>
<organism evidence="8 9">
    <name type="scientific">Plantactinospora endophytica</name>
    <dbReference type="NCBI Taxonomy" id="673535"/>
    <lineage>
        <taxon>Bacteria</taxon>
        <taxon>Bacillati</taxon>
        <taxon>Actinomycetota</taxon>
        <taxon>Actinomycetes</taxon>
        <taxon>Micromonosporales</taxon>
        <taxon>Micromonosporaceae</taxon>
        <taxon>Plantactinospora</taxon>
    </lineage>
</organism>
<gene>
    <name evidence="8" type="ORF">Pen02_18790</name>
</gene>
<evidence type="ECO:0000256" key="2">
    <source>
        <dbReference type="ARBA" id="ARBA00023125"/>
    </source>
</evidence>
<sequence>MDLVRVGEVRPGTAADLPFVVVDAAGRDLAMISRFLRDLTLSDARPATCRSYAHDLLRWFRLLAMVDVAWDRATRGEVALLVGWMRQAPNPQRRRRRSDPSLCGAINLKTGKANLAAGYAKTTINHTLTVVRVFYEFHLHRSNGPVVNPVPVGQQRRQLLAHRSPLEPIPPVRRSPLRQKIPSQQPRSIPDHRWQELFDQMSCTRDQALLACYVSSGARASELLGLRVDNIDWQGMRIWVVRKGSDVLTAAPISPDAAVLMAAYLDEAGLPPAGTPVWRTLRGTPRPMSYSALRRRLQRANAVLGTNWSLHDLRHTTCARMSGDPNLTLPEIQTVMRHAQLSTTQRYMPPRLDDLIDKMQAHYQRPVPPPVPAPGYDPADLATVFGG</sequence>
<feature type="domain" description="Core-binding (CB)" evidence="7">
    <location>
        <begin position="26"/>
        <end position="139"/>
    </location>
</feature>